<name>A0ACB7RYE7_HYAAI</name>
<keyword evidence="2" id="KW-1185">Reference proteome</keyword>
<gene>
    <name evidence="1" type="ORF">HPB50_003267</name>
</gene>
<evidence type="ECO:0000313" key="2">
    <source>
        <dbReference type="Proteomes" id="UP000821845"/>
    </source>
</evidence>
<comment type="caution">
    <text evidence="1">The sequence shown here is derived from an EMBL/GenBank/DDBJ whole genome shotgun (WGS) entry which is preliminary data.</text>
</comment>
<reference evidence="1" key="1">
    <citation type="submission" date="2020-05" db="EMBL/GenBank/DDBJ databases">
        <title>Large-scale comparative analyses of tick genomes elucidate their genetic diversity and vector capacities.</title>
        <authorList>
            <person name="Jia N."/>
            <person name="Wang J."/>
            <person name="Shi W."/>
            <person name="Du L."/>
            <person name="Sun Y."/>
            <person name="Zhan W."/>
            <person name="Jiang J."/>
            <person name="Wang Q."/>
            <person name="Zhang B."/>
            <person name="Ji P."/>
            <person name="Sakyi L.B."/>
            <person name="Cui X."/>
            <person name="Yuan T."/>
            <person name="Jiang B."/>
            <person name="Yang W."/>
            <person name="Lam T.T.-Y."/>
            <person name="Chang Q."/>
            <person name="Ding S."/>
            <person name="Wang X."/>
            <person name="Zhu J."/>
            <person name="Ruan X."/>
            <person name="Zhao L."/>
            <person name="Wei J."/>
            <person name="Que T."/>
            <person name="Du C."/>
            <person name="Cheng J."/>
            <person name="Dai P."/>
            <person name="Han X."/>
            <person name="Huang E."/>
            <person name="Gao Y."/>
            <person name="Liu J."/>
            <person name="Shao H."/>
            <person name="Ye R."/>
            <person name="Li L."/>
            <person name="Wei W."/>
            <person name="Wang X."/>
            <person name="Wang C."/>
            <person name="Yang T."/>
            <person name="Huo Q."/>
            <person name="Li W."/>
            <person name="Guo W."/>
            <person name="Chen H."/>
            <person name="Zhou L."/>
            <person name="Ni X."/>
            <person name="Tian J."/>
            <person name="Zhou Y."/>
            <person name="Sheng Y."/>
            <person name="Liu T."/>
            <person name="Pan Y."/>
            <person name="Xia L."/>
            <person name="Li J."/>
            <person name="Zhao F."/>
            <person name="Cao W."/>
        </authorList>
    </citation>
    <scope>NUCLEOTIDE SEQUENCE</scope>
    <source>
        <strain evidence="1">Hyas-2018</strain>
    </source>
</reference>
<organism evidence="1 2">
    <name type="scientific">Hyalomma asiaticum</name>
    <name type="common">Tick</name>
    <dbReference type="NCBI Taxonomy" id="266040"/>
    <lineage>
        <taxon>Eukaryota</taxon>
        <taxon>Metazoa</taxon>
        <taxon>Ecdysozoa</taxon>
        <taxon>Arthropoda</taxon>
        <taxon>Chelicerata</taxon>
        <taxon>Arachnida</taxon>
        <taxon>Acari</taxon>
        <taxon>Parasitiformes</taxon>
        <taxon>Ixodida</taxon>
        <taxon>Ixodoidea</taxon>
        <taxon>Ixodidae</taxon>
        <taxon>Hyalomminae</taxon>
        <taxon>Hyalomma</taxon>
    </lineage>
</organism>
<protein>
    <submittedName>
        <fullName evidence="1">Uncharacterized protein</fullName>
    </submittedName>
</protein>
<evidence type="ECO:0000313" key="1">
    <source>
        <dbReference type="EMBL" id="KAH6927405.1"/>
    </source>
</evidence>
<proteinExistence type="predicted"/>
<dbReference type="Proteomes" id="UP000821845">
    <property type="component" value="Chromosome 6"/>
</dbReference>
<accession>A0ACB7RYE7</accession>
<dbReference type="EMBL" id="CM023486">
    <property type="protein sequence ID" value="KAH6927405.1"/>
    <property type="molecule type" value="Genomic_DNA"/>
</dbReference>
<sequence>MDALEKERLLSDVVAFRVYQINHVWAVTMKGPEAARRLAQLRELQVKGRRCLVIDPPEQQVRLRLHWLLQAVADDDVRTVLAVFGKVTDVIRERCRVQGVNEKNSTTWTTLIKLNSGVKVENLPHQIRVAGGLALVVAPGRPMECLRRKGSGHVRREFKVPQSSQCRRFGHVEPE</sequence>